<feature type="region of interest" description="Disordered" evidence="1">
    <location>
        <begin position="56"/>
        <end position="98"/>
    </location>
</feature>
<dbReference type="WBParaSite" id="GPLIN_001631500">
    <property type="protein sequence ID" value="GPLIN_001631500"/>
    <property type="gene ID" value="GPLIN_001631500"/>
</dbReference>
<organism evidence="2 3">
    <name type="scientific">Globodera pallida</name>
    <name type="common">Potato cyst nematode worm</name>
    <name type="synonym">Heterodera pallida</name>
    <dbReference type="NCBI Taxonomy" id="36090"/>
    <lineage>
        <taxon>Eukaryota</taxon>
        <taxon>Metazoa</taxon>
        <taxon>Ecdysozoa</taxon>
        <taxon>Nematoda</taxon>
        <taxon>Chromadorea</taxon>
        <taxon>Rhabditida</taxon>
        <taxon>Tylenchina</taxon>
        <taxon>Tylenchomorpha</taxon>
        <taxon>Tylenchoidea</taxon>
        <taxon>Heteroderidae</taxon>
        <taxon>Heteroderinae</taxon>
        <taxon>Globodera</taxon>
    </lineage>
</organism>
<evidence type="ECO:0000313" key="2">
    <source>
        <dbReference type="Proteomes" id="UP000050741"/>
    </source>
</evidence>
<feature type="compositionally biased region" description="Low complexity" evidence="1">
    <location>
        <begin position="57"/>
        <end position="75"/>
    </location>
</feature>
<name>A0A183CTV7_GLOPA</name>
<reference evidence="3" key="2">
    <citation type="submission" date="2016-06" db="UniProtKB">
        <authorList>
            <consortium name="WormBaseParasite"/>
        </authorList>
    </citation>
    <scope>IDENTIFICATION</scope>
</reference>
<evidence type="ECO:0000256" key="1">
    <source>
        <dbReference type="SAM" id="MobiDB-lite"/>
    </source>
</evidence>
<feature type="compositionally biased region" description="Basic and acidic residues" evidence="1">
    <location>
        <begin position="81"/>
        <end position="98"/>
    </location>
</feature>
<dbReference type="Proteomes" id="UP000050741">
    <property type="component" value="Unassembled WGS sequence"/>
</dbReference>
<keyword evidence="2" id="KW-1185">Reference proteome</keyword>
<accession>A0A183CTV7</accession>
<dbReference type="AlphaFoldDB" id="A0A183CTV7"/>
<reference evidence="2" key="1">
    <citation type="submission" date="2014-05" db="EMBL/GenBank/DDBJ databases">
        <title>The genome and life-stage specific transcriptomes of Globodera pallida elucidate key aspects of plant parasitism by a cyst nematode.</title>
        <authorList>
            <person name="Cotton J.A."/>
            <person name="Lilley C.J."/>
            <person name="Jones L.M."/>
            <person name="Kikuchi T."/>
            <person name="Reid A.J."/>
            <person name="Thorpe P."/>
            <person name="Tsai I.J."/>
            <person name="Beasley H."/>
            <person name="Blok V."/>
            <person name="Cock P.J.A."/>
            <person name="Van den Akker S.E."/>
            <person name="Holroyd N."/>
            <person name="Hunt M."/>
            <person name="Mantelin S."/>
            <person name="Naghra H."/>
            <person name="Pain A."/>
            <person name="Palomares-Rius J.E."/>
            <person name="Zarowiecki M."/>
            <person name="Berriman M."/>
            <person name="Jones J.T."/>
            <person name="Urwin P.E."/>
        </authorList>
    </citation>
    <scope>NUCLEOTIDE SEQUENCE [LARGE SCALE GENOMIC DNA]</scope>
    <source>
        <strain evidence="2">Lindley</strain>
    </source>
</reference>
<protein>
    <submittedName>
        <fullName evidence="3">Uncharacterized protein</fullName>
    </submittedName>
</protein>
<proteinExistence type="predicted"/>
<evidence type="ECO:0000313" key="3">
    <source>
        <dbReference type="WBParaSite" id="GPLIN_001631500"/>
    </source>
</evidence>
<sequence length="98" mass="10508">MRRPLICCRGLDKAHLQEFTKKSSGSATFVKSNEFVGGEQQQQQQPLQQDSTCFYLSQQSASSSSTSPSQDSSGSEGPPARPDDLAAKPEEVTGRVSG</sequence>